<feature type="compositionally biased region" description="Low complexity" evidence="5">
    <location>
        <begin position="91"/>
        <end position="113"/>
    </location>
</feature>
<dbReference type="Gene3D" id="3.40.50.1110">
    <property type="entry name" value="SGNH hydrolase"/>
    <property type="match status" value="1"/>
</dbReference>
<dbReference type="InterPro" id="IPR036514">
    <property type="entry name" value="SGNH_hydro_sf"/>
</dbReference>
<evidence type="ECO:0000313" key="8">
    <source>
        <dbReference type="RefSeq" id="XP_054856242.1"/>
    </source>
</evidence>
<evidence type="ECO:0000259" key="6">
    <source>
        <dbReference type="Pfam" id="PF13472"/>
    </source>
</evidence>
<dbReference type="CDD" id="cd00229">
    <property type="entry name" value="SGNH_hydrolase"/>
    <property type="match status" value="1"/>
</dbReference>
<feature type="domain" description="SGNH hydrolase-type esterase" evidence="6">
    <location>
        <begin position="171"/>
        <end position="317"/>
    </location>
</feature>
<feature type="region of interest" description="Disordered" evidence="5">
    <location>
        <begin position="1"/>
        <end position="42"/>
    </location>
</feature>
<dbReference type="RefSeq" id="XP_054856242.1">
    <property type="nucleotide sequence ID" value="XM_055000267.1"/>
</dbReference>
<dbReference type="EC" id="3.1.1.47" evidence="1"/>
<proteinExistence type="predicted"/>
<feature type="compositionally biased region" description="Low complexity" evidence="5">
    <location>
        <begin position="1"/>
        <end position="10"/>
    </location>
</feature>
<dbReference type="InterPro" id="IPR013830">
    <property type="entry name" value="SGNH_hydro"/>
</dbReference>
<organism evidence="7 8">
    <name type="scientific">Eublepharis macularius</name>
    <name type="common">Leopard gecko</name>
    <name type="synonym">Cyrtodactylus macularius</name>
    <dbReference type="NCBI Taxonomy" id="481883"/>
    <lineage>
        <taxon>Eukaryota</taxon>
        <taxon>Metazoa</taxon>
        <taxon>Chordata</taxon>
        <taxon>Craniata</taxon>
        <taxon>Vertebrata</taxon>
        <taxon>Euteleostomi</taxon>
        <taxon>Lepidosauria</taxon>
        <taxon>Squamata</taxon>
        <taxon>Bifurcata</taxon>
        <taxon>Gekkota</taxon>
        <taxon>Eublepharidae</taxon>
        <taxon>Eublepharinae</taxon>
        <taxon>Eublepharis</taxon>
    </lineage>
</organism>
<evidence type="ECO:0000256" key="5">
    <source>
        <dbReference type="SAM" id="MobiDB-lite"/>
    </source>
</evidence>
<evidence type="ECO:0000256" key="4">
    <source>
        <dbReference type="ARBA" id="ARBA00048078"/>
    </source>
</evidence>
<name>A0AA97KHW6_EUBMA</name>
<reference evidence="8" key="1">
    <citation type="submission" date="2025-08" db="UniProtKB">
        <authorList>
            <consortium name="RefSeq"/>
        </authorList>
    </citation>
    <scope>IDENTIFICATION</scope>
    <source>
        <tissue evidence="8">Blood</tissue>
    </source>
</reference>
<evidence type="ECO:0000256" key="2">
    <source>
        <dbReference type="ARBA" id="ARBA00023721"/>
    </source>
</evidence>
<dbReference type="KEGG" id="emc:129343884"/>
<dbReference type="Pfam" id="PF13472">
    <property type="entry name" value="Lipase_GDSL_2"/>
    <property type="match status" value="1"/>
</dbReference>
<dbReference type="Proteomes" id="UP001190640">
    <property type="component" value="Chromosome 16"/>
</dbReference>
<accession>A0AA97KHW6</accession>
<gene>
    <name evidence="8" type="primary">LOC129343884</name>
</gene>
<dbReference type="AlphaFoldDB" id="A0AA97KHW6"/>
<evidence type="ECO:0000313" key="7">
    <source>
        <dbReference type="Proteomes" id="UP001190640"/>
    </source>
</evidence>
<feature type="region of interest" description="Disordered" evidence="5">
    <location>
        <begin position="90"/>
        <end position="115"/>
    </location>
</feature>
<keyword evidence="7" id="KW-1185">Reference proteome</keyword>
<dbReference type="GeneID" id="129343884"/>
<comment type="catalytic activity">
    <reaction evidence="3">
        <text>1-O-hexadecyl-2-acetyl-sn-glycero-3-phosphate + H2O = 1-O-hexadecyl-sn-glycero-3-phosphate + acetate + H(+)</text>
        <dbReference type="Rhea" id="RHEA:41704"/>
        <dbReference type="ChEBI" id="CHEBI:15377"/>
        <dbReference type="ChEBI" id="CHEBI:15378"/>
        <dbReference type="ChEBI" id="CHEBI:30089"/>
        <dbReference type="ChEBI" id="CHEBI:77580"/>
        <dbReference type="ChEBI" id="CHEBI:78385"/>
    </reaction>
    <physiologicalReaction direction="left-to-right" evidence="3">
        <dbReference type="Rhea" id="RHEA:41705"/>
    </physiologicalReaction>
</comment>
<dbReference type="SUPFAM" id="SSF52266">
    <property type="entry name" value="SGNH hydrolase"/>
    <property type="match status" value="1"/>
</dbReference>
<evidence type="ECO:0000256" key="3">
    <source>
        <dbReference type="ARBA" id="ARBA00035804"/>
    </source>
</evidence>
<protein>
    <recommendedName>
        <fullName evidence="1">1-alkyl-2-acetylglycerophosphocholine esterase</fullName>
        <ecNumber evidence="1">3.1.1.47</ecNumber>
    </recommendedName>
</protein>
<comment type="catalytic activity">
    <reaction evidence="4">
        <text>a 1-O-alkyl-2-acetyl-sn-glycero-3-phosphocholine + H2O = a 1-O-alkyl-sn-glycero-3-phosphocholine + acetate + H(+)</text>
        <dbReference type="Rhea" id="RHEA:17777"/>
        <dbReference type="ChEBI" id="CHEBI:15377"/>
        <dbReference type="ChEBI" id="CHEBI:15378"/>
        <dbReference type="ChEBI" id="CHEBI:30089"/>
        <dbReference type="ChEBI" id="CHEBI:30909"/>
        <dbReference type="ChEBI" id="CHEBI:36707"/>
        <dbReference type="EC" id="3.1.1.47"/>
    </reaction>
    <physiologicalReaction direction="left-to-right" evidence="4">
        <dbReference type="Rhea" id="RHEA:17778"/>
    </physiologicalReaction>
</comment>
<evidence type="ECO:0000256" key="1">
    <source>
        <dbReference type="ARBA" id="ARBA00013201"/>
    </source>
</evidence>
<comment type="catalytic activity">
    <reaction evidence="2">
        <text>1-O-hexadecyl-2-acetyl-sn-glycero-3-phosphocholine + H2O = 1-O-hexadecyl-sn-glycero-3-phosphocholine + acetate + H(+)</text>
        <dbReference type="Rhea" id="RHEA:40479"/>
        <dbReference type="ChEBI" id="CHEBI:15377"/>
        <dbReference type="ChEBI" id="CHEBI:15378"/>
        <dbReference type="ChEBI" id="CHEBI:30089"/>
        <dbReference type="ChEBI" id="CHEBI:44811"/>
        <dbReference type="ChEBI" id="CHEBI:64496"/>
    </reaction>
    <physiologicalReaction direction="left-to-right" evidence="2">
        <dbReference type="Rhea" id="RHEA:40480"/>
    </physiologicalReaction>
</comment>
<sequence length="332" mass="35679">MPSKKGSGPSKGKKPAAKAPAKRPVPAGSSSDEDSEAVSQQEILRRLAALEKGTGASAGVVGGGERSRPVRGAARDAVNKEILRRLSALESSAGTAAKESGGASGSASLSDAGTTQTVDLEQEAMVDPTPVALAVEPGEGAVSCREKRRILICGHSMVFWAAHQARRSAVGSQLGLSEWAAVEWQGRRGLRWPGLLPLLFGRSGPVPHILVIHLGGNDLGFLHGRALSLQAKWDLREILRRWPDVLIMWSAMLPRRVWREARDRRAIERARMKANRAIQKALGEGLGVYLPHPRIRAEVAGLYRKDGVHLSEAGNQIFLNDLRQGLRLALGQ</sequence>